<proteinExistence type="inferred from homology"/>
<dbReference type="RefSeq" id="WP_034165914.1">
    <property type="nucleotide sequence ID" value="NZ_CP006664.1"/>
</dbReference>
<dbReference type="PANTHER" id="PTHR30537">
    <property type="entry name" value="HTH-TYPE TRANSCRIPTIONAL REGULATOR"/>
    <property type="match status" value="1"/>
</dbReference>
<keyword evidence="2" id="KW-0805">Transcription regulation</keyword>
<gene>
    <name evidence="6" type="ORF">ETEE_0560</name>
</gene>
<dbReference type="EMBL" id="CP006664">
    <property type="protein sequence ID" value="AIJ07034.1"/>
    <property type="molecule type" value="Genomic_DNA"/>
</dbReference>
<dbReference type="Gene3D" id="1.10.10.10">
    <property type="entry name" value="Winged helix-like DNA-binding domain superfamily/Winged helix DNA-binding domain"/>
    <property type="match status" value="1"/>
</dbReference>
<dbReference type="PROSITE" id="PS50931">
    <property type="entry name" value="HTH_LYSR"/>
    <property type="match status" value="1"/>
</dbReference>
<dbReference type="GeneID" id="33938319"/>
<evidence type="ECO:0000313" key="7">
    <source>
        <dbReference type="Proteomes" id="UP000028681"/>
    </source>
</evidence>
<dbReference type="InterPro" id="IPR005119">
    <property type="entry name" value="LysR_subst-bd"/>
</dbReference>
<comment type="similarity">
    <text evidence="1">Belongs to the LysR transcriptional regulatory family.</text>
</comment>
<accession>A0A076LMW6</accession>
<dbReference type="GO" id="GO:0003700">
    <property type="term" value="F:DNA-binding transcription factor activity"/>
    <property type="evidence" value="ECO:0007669"/>
    <property type="project" value="InterPro"/>
</dbReference>
<dbReference type="InterPro" id="IPR036388">
    <property type="entry name" value="WH-like_DNA-bd_sf"/>
</dbReference>
<reference evidence="6 7" key="1">
    <citation type="journal article" date="2012" name="PLoS ONE">
        <title>Edwardsiella comparative phylogenomics reveal the new intra/inter-species taxonomic relationships, virulence evolution and niche adaptation mechanisms.</title>
        <authorList>
            <person name="Yang M."/>
            <person name="Lv Y."/>
            <person name="Xiao J."/>
            <person name="Wu H."/>
            <person name="Zheng H."/>
            <person name="Liu Q."/>
            <person name="Zhang Y."/>
            <person name="Wang Q."/>
        </authorList>
    </citation>
    <scope>NUCLEOTIDE SEQUENCE [LARGE SCALE GENOMIC DNA]</scope>
    <source>
        <strain evidence="7">080813</strain>
    </source>
</reference>
<keyword evidence="4" id="KW-0804">Transcription</keyword>
<dbReference type="Pfam" id="PF00126">
    <property type="entry name" value="HTH_1"/>
    <property type="match status" value="1"/>
</dbReference>
<dbReference type="GO" id="GO:0006351">
    <property type="term" value="P:DNA-templated transcription"/>
    <property type="evidence" value="ECO:0007669"/>
    <property type="project" value="TreeGrafter"/>
</dbReference>
<keyword evidence="3" id="KW-0238">DNA-binding</keyword>
<dbReference type="HOGENOM" id="CLU_039613_16_2_6"/>
<evidence type="ECO:0000256" key="1">
    <source>
        <dbReference type="ARBA" id="ARBA00009437"/>
    </source>
</evidence>
<dbReference type="SUPFAM" id="SSF53850">
    <property type="entry name" value="Periplasmic binding protein-like II"/>
    <property type="match status" value="1"/>
</dbReference>
<dbReference type="InterPro" id="IPR058163">
    <property type="entry name" value="LysR-type_TF_proteobact-type"/>
</dbReference>
<protein>
    <submittedName>
        <fullName evidence="6">Transcriptional regulator, LysR family</fullName>
    </submittedName>
</protein>
<dbReference type="InterPro" id="IPR036390">
    <property type="entry name" value="WH_DNA-bd_sf"/>
</dbReference>
<sequence>MKDYKFDELRIALAIAGQGSVTRAAQLLHMPQPNVSRALGSLERRLGLALFVRHRQGLVPSEFGQRFLAQAELMLEQHRALQSFSDSYKRSLQGGVTLGAPIAIHALLAHHLLPALQRDMPGLILDLRTRNPSATERQYGAIFDSDCDLLISPFQPQNESLIARPLVNFRIGIFAAPAYLARRPLTLDQAADLEGHACITLSMLGGQRNRWHFPDAQGHLQQSEVSGVCICDNLLPAIELARQGIGLLYAPFYAVAADLQAGTLRACLAHADGLSMNSYLIYRQRSTLPHRVQAVMEAIADQLPRLLP</sequence>
<dbReference type="KEGG" id="ete:ETEE_0560"/>
<name>A0A076LMW6_9GAMM</name>
<evidence type="ECO:0000256" key="4">
    <source>
        <dbReference type="ARBA" id="ARBA00023163"/>
    </source>
</evidence>
<dbReference type="PANTHER" id="PTHR30537:SF5">
    <property type="entry name" value="HTH-TYPE TRANSCRIPTIONAL ACTIVATOR TTDR-RELATED"/>
    <property type="match status" value="1"/>
</dbReference>
<evidence type="ECO:0000313" key="6">
    <source>
        <dbReference type="EMBL" id="AIJ07034.1"/>
    </source>
</evidence>
<dbReference type="Pfam" id="PF03466">
    <property type="entry name" value="LysR_substrate"/>
    <property type="match status" value="1"/>
</dbReference>
<evidence type="ECO:0000256" key="3">
    <source>
        <dbReference type="ARBA" id="ARBA00023125"/>
    </source>
</evidence>
<dbReference type="Gene3D" id="3.40.190.290">
    <property type="match status" value="1"/>
</dbReference>
<dbReference type="InterPro" id="IPR000847">
    <property type="entry name" value="LysR_HTH_N"/>
</dbReference>
<evidence type="ECO:0000259" key="5">
    <source>
        <dbReference type="PROSITE" id="PS50931"/>
    </source>
</evidence>
<dbReference type="AlphaFoldDB" id="A0A076LMW6"/>
<dbReference type="Proteomes" id="UP000028681">
    <property type="component" value="Chromosome"/>
</dbReference>
<evidence type="ECO:0000256" key="2">
    <source>
        <dbReference type="ARBA" id="ARBA00023015"/>
    </source>
</evidence>
<dbReference type="SUPFAM" id="SSF46785">
    <property type="entry name" value="Winged helix' DNA-binding domain"/>
    <property type="match status" value="1"/>
</dbReference>
<feature type="domain" description="HTH lysR-type" evidence="5">
    <location>
        <begin position="4"/>
        <end position="61"/>
    </location>
</feature>
<organism evidence="6 7">
    <name type="scientific">Edwardsiella anguillarum ET080813</name>
    <dbReference type="NCBI Taxonomy" id="667120"/>
    <lineage>
        <taxon>Bacteria</taxon>
        <taxon>Pseudomonadati</taxon>
        <taxon>Pseudomonadota</taxon>
        <taxon>Gammaproteobacteria</taxon>
        <taxon>Enterobacterales</taxon>
        <taxon>Hafniaceae</taxon>
        <taxon>Edwardsiella</taxon>
    </lineage>
</organism>
<dbReference type="PRINTS" id="PR00039">
    <property type="entry name" value="HTHLYSR"/>
</dbReference>
<dbReference type="GO" id="GO:0043565">
    <property type="term" value="F:sequence-specific DNA binding"/>
    <property type="evidence" value="ECO:0007669"/>
    <property type="project" value="TreeGrafter"/>
</dbReference>